<organism evidence="11 12">
    <name type="scientific">Aphis craccivora</name>
    <name type="common">Cowpea aphid</name>
    <dbReference type="NCBI Taxonomy" id="307492"/>
    <lineage>
        <taxon>Eukaryota</taxon>
        <taxon>Metazoa</taxon>
        <taxon>Ecdysozoa</taxon>
        <taxon>Arthropoda</taxon>
        <taxon>Hexapoda</taxon>
        <taxon>Insecta</taxon>
        <taxon>Pterygota</taxon>
        <taxon>Neoptera</taxon>
        <taxon>Paraneoptera</taxon>
        <taxon>Hemiptera</taxon>
        <taxon>Sternorrhyncha</taxon>
        <taxon>Aphidomorpha</taxon>
        <taxon>Aphidoidea</taxon>
        <taxon>Aphididae</taxon>
        <taxon>Aphidini</taxon>
        <taxon>Aphis</taxon>
        <taxon>Aphis</taxon>
    </lineage>
</organism>
<dbReference type="PANTHER" id="PTHR24243:SF233">
    <property type="entry name" value="THYROTROPIN-RELEASING HORMONE RECEPTOR"/>
    <property type="match status" value="1"/>
</dbReference>
<dbReference type="AlphaFoldDB" id="A0A6G0ZPN4"/>
<evidence type="ECO:0000256" key="7">
    <source>
        <dbReference type="ARBA" id="ARBA00023170"/>
    </source>
</evidence>
<sequence length="281" mass="31145">MISEYTQMDYIDGTKVPVCLTKANTFWPIAFFVTIIGVFFVVPLFVLVVLYTVIAVHLMADPGTSCTDSACNQRARRQVVLMLATVVLSFFVCLLPFRVFTMWIILVPEHTFLDLGVKHYYIILYSSRVMVYLNSAVNPILYNLMSSKFRRGFCKLCRSQCGGGGSVDDCYDSYDGGGAGGCVIGCGGRRRRRRGRRRDVFRLRHTGTLTTTLSRSCSGPQTRTADGAIEYRNGTGNGTARRHVDGVTSTAAAVVTALLGRHRGVKTHLQVDDDHLKESFV</sequence>
<keyword evidence="12" id="KW-1185">Reference proteome</keyword>
<dbReference type="Proteomes" id="UP000478052">
    <property type="component" value="Unassembled WGS sequence"/>
</dbReference>
<evidence type="ECO:0000256" key="6">
    <source>
        <dbReference type="ARBA" id="ARBA00023136"/>
    </source>
</evidence>
<keyword evidence="6 9" id="KW-0472">Membrane</keyword>
<comment type="subcellular location">
    <subcellularLocation>
        <location evidence="1">Membrane</location>
        <topology evidence="1">Multi-pass membrane protein</topology>
    </subcellularLocation>
</comment>
<evidence type="ECO:0000256" key="8">
    <source>
        <dbReference type="ARBA" id="ARBA00023224"/>
    </source>
</evidence>
<evidence type="ECO:0000256" key="4">
    <source>
        <dbReference type="ARBA" id="ARBA00022989"/>
    </source>
</evidence>
<feature type="transmembrane region" description="Helical" evidence="9">
    <location>
        <begin position="79"/>
        <end position="100"/>
    </location>
</feature>
<keyword evidence="7 11" id="KW-0675">Receptor</keyword>
<reference evidence="11 12" key="1">
    <citation type="submission" date="2019-08" db="EMBL/GenBank/DDBJ databases">
        <title>Whole genome of Aphis craccivora.</title>
        <authorList>
            <person name="Voronova N.V."/>
            <person name="Shulinski R.S."/>
            <person name="Bandarenka Y.V."/>
            <person name="Zhorov D.G."/>
            <person name="Warner D."/>
        </authorList>
    </citation>
    <scope>NUCLEOTIDE SEQUENCE [LARGE SCALE GENOMIC DNA]</scope>
    <source>
        <strain evidence="11">180601</strain>
        <tissue evidence="11">Whole Body</tissue>
    </source>
</reference>
<dbReference type="SUPFAM" id="SSF81321">
    <property type="entry name" value="Family A G protein-coupled receptor-like"/>
    <property type="match status" value="1"/>
</dbReference>
<dbReference type="GO" id="GO:0005886">
    <property type="term" value="C:plasma membrane"/>
    <property type="evidence" value="ECO:0007669"/>
    <property type="project" value="TreeGrafter"/>
</dbReference>
<evidence type="ECO:0000256" key="2">
    <source>
        <dbReference type="ARBA" id="ARBA00010663"/>
    </source>
</evidence>
<evidence type="ECO:0000256" key="1">
    <source>
        <dbReference type="ARBA" id="ARBA00004141"/>
    </source>
</evidence>
<feature type="transmembrane region" description="Helical" evidence="9">
    <location>
        <begin position="29"/>
        <end position="58"/>
    </location>
</feature>
<evidence type="ECO:0000256" key="3">
    <source>
        <dbReference type="ARBA" id="ARBA00022692"/>
    </source>
</evidence>
<dbReference type="InterPro" id="IPR000276">
    <property type="entry name" value="GPCR_Rhodpsn"/>
</dbReference>
<keyword evidence="8" id="KW-0807">Transducer</keyword>
<evidence type="ECO:0000256" key="5">
    <source>
        <dbReference type="ARBA" id="ARBA00023040"/>
    </source>
</evidence>
<dbReference type="PANTHER" id="PTHR24243">
    <property type="entry name" value="G-PROTEIN COUPLED RECEPTOR"/>
    <property type="match status" value="1"/>
</dbReference>
<evidence type="ECO:0000256" key="9">
    <source>
        <dbReference type="SAM" id="Phobius"/>
    </source>
</evidence>
<dbReference type="OrthoDB" id="10036964at2759"/>
<keyword evidence="4 9" id="KW-1133">Transmembrane helix</keyword>
<keyword evidence="3 9" id="KW-0812">Transmembrane</keyword>
<name>A0A6G0ZPN4_APHCR</name>
<comment type="caution">
    <text evidence="11">The sequence shown here is derived from an EMBL/GenBank/DDBJ whole genome shotgun (WGS) entry which is preliminary data.</text>
</comment>
<gene>
    <name evidence="11" type="ORF">FWK35_00013941</name>
</gene>
<accession>A0A6G0ZPN4</accession>
<dbReference type="Pfam" id="PF00001">
    <property type="entry name" value="7tm_1"/>
    <property type="match status" value="1"/>
</dbReference>
<dbReference type="PROSITE" id="PS50262">
    <property type="entry name" value="G_PROTEIN_RECEP_F1_2"/>
    <property type="match status" value="1"/>
</dbReference>
<dbReference type="PRINTS" id="PR00237">
    <property type="entry name" value="GPCRRHODOPSN"/>
</dbReference>
<proteinExistence type="inferred from homology"/>
<comment type="similarity">
    <text evidence="2">Belongs to the G-protein coupled receptor 1 family.</text>
</comment>
<keyword evidence="5" id="KW-0297">G-protein coupled receptor</keyword>
<evidence type="ECO:0000313" key="11">
    <source>
        <dbReference type="EMBL" id="KAF0772861.1"/>
    </source>
</evidence>
<evidence type="ECO:0000259" key="10">
    <source>
        <dbReference type="PROSITE" id="PS50262"/>
    </source>
</evidence>
<feature type="transmembrane region" description="Helical" evidence="9">
    <location>
        <begin position="120"/>
        <end position="141"/>
    </location>
</feature>
<dbReference type="EMBL" id="VUJU01000125">
    <property type="protein sequence ID" value="KAF0772861.1"/>
    <property type="molecule type" value="Genomic_DNA"/>
</dbReference>
<dbReference type="GO" id="GO:0004930">
    <property type="term" value="F:G protein-coupled receptor activity"/>
    <property type="evidence" value="ECO:0007669"/>
    <property type="project" value="UniProtKB-KW"/>
</dbReference>
<protein>
    <submittedName>
        <fullName evidence="11">Growth hormone secretagogue receptor type 1-like</fullName>
    </submittedName>
</protein>
<dbReference type="InterPro" id="IPR017452">
    <property type="entry name" value="GPCR_Rhodpsn_7TM"/>
</dbReference>
<feature type="domain" description="G-protein coupled receptors family 1 profile" evidence="10">
    <location>
        <begin position="1"/>
        <end position="142"/>
    </location>
</feature>
<evidence type="ECO:0000313" key="12">
    <source>
        <dbReference type="Proteomes" id="UP000478052"/>
    </source>
</evidence>
<dbReference type="Gene3D" id="1.20.1070.10">
    <property type="entry name" value="Rhodopsin 7-helix transmembrane proteins"/>
    <property type="match status" value="1"/>
</dbReference>